<comment type="caution">
    <text evidence="2">The sequence shown here is derived from an EMBL/GenBank/DDBJ whole genome shotgun (WGS) entry which is preliminary data.</text>
</comment>
<reference evidence="2 3" key="1">
    <citation type="submission" date="2023-03" db="EMBL/GenBank/DDBJ databases">
        <title>Genome insight into feeding habits of ladybird beetles.</title>
        <authorList>
            <person name="Li H.-S."/>
            <person name="Huang Y.-H."/>
            <person name="Pang H."/>
        </authorList>
    </citation>
    <scope>NUCLEOTIDE SEQUENCE [LARGE SCALE GENOMIC DNA]</scope>
    <source>
        <strain evidence="2">SYSU_2023b</strain>
        <tissue evidence="2">Whole body</tissue>
    </source>
</reference>
<accession>A0AAW1UBQ6</accession>
<evidence type="ECO:0000313" key="2">
    <source>
        <dbReference type="EMBL" id="KAK9880088.1"/>
    </source>
</evidence>
<dbReference type="EMBL" id="JARQZJ010000063">
    <property type="protein sequence ID" value="KAK9880088.1"/>
    <property type="molecule type" value="Genomic_DNA"/>
</dbReference>
<evidence type="ECO:0000313" key="3">
    <source>
        <dbReference type="Proteomes" id="UP001431783"/>
    </source>
</evidence>
<dbReference type="Pfam" id="PF10545">
    <property type="entry name" value="MADF_DNA_bdg"/>
    <property type="match status" value="1"/>
</dbReference>
<organism evidence="2 3">
    <name type="scientific">Henosepilachna vigintioctopunctata</name>
    <dbReference type="NCBI Taxonomy" id="420089"/>
    <lineage>
        <taxon>Eukaryota</taxon>
        <taxon>Metazoa</taxon>
        <taxon>Ecdysozoa</taxon>
        <taxon>Arthropoda</taxon>
        <taxon>Hexapoda</taxon>
        <taxon>Insecta</taxon>
        <taxon>Pterygota</taxon>
        <taxon>Neoptera</taxon>
        <taxon>Endopterygota</taxon>
        <taxon>Coleoptera</taxon>
        <taxon>Polyphaga</taxon>
        <taxon>Cucujiformia</taxon>
        <taxon>Coccinelloidea</taxon>
        <taxon>Coccinellidae</taxon>
        <taxon>Epilachninae</taxon>
        <taxon>Epilachnini</taxon>
        <taxon>Henosepilachna</taxon>
    </lineage>
</organism>
<dbReference type="SMART" id="SM00595">
    <property type="entry name" value="MADF"/>
    <property type="match status" value="1"/>
</dbReference>
<proteinExistence type="predicted"/>
<name>A0AAW1UBQ6_9CUCU</name>
<dbReference type="AlphaFoldDB" id="A0AAW1UBQ6"/>
<dbReference type="PROSITE" id="PS51029">
    <property type="entry name" value="MADF"/>
    <property type="match status" value="1"/>
</dbReference>
<dbReference type="InterPro" id="IPR006578">
    <property type="entry name" value="MADF-dom"/>
</dbReference>
<keyword evidence="3" id="KW-1185">Reference proteome</keyword>
<feature type="domain" description="MADF" evidence="1">
    <location>
        <begin position="8"/>
        <end position="102"/>
    </location>
</feature>
<dbReference type="Proteomes" id="UP001431783">
    <property type="component" value="Unassembled WGS sequence"/>
</dbReference>
<dbReference type="PANTHER" id="PTHR21505">
    <property type="entry name" value="MADF DOMAIN-CONTAINING PROTEIN-RELATED"/>
    <property type="match status" value="1"/>
</dbReference>
<dbReference type="PANTHER" id="PTHR21505:SF12">
    <property type="entry name" value="MADF DOMAIN-CONTAINING PROTEIN-RELATED"/>
    <property type="match status" value="1"/>
</dbReference>
<evidence type="ECO:0000259" key="1">
    <source>
        <dbReference type="PROSITE" id="PS51029"/>
    </source>
</evidence>
<sequence>MDTARCLELIELYKERSFLWNSKDTMYHNKNKREDAWGEISKMMQIPVPELKAKMKTLMGTQRSERSKEKKYEFGLVSVADTRIEIGEFQTNNQTFVDECVNRLSTKCFKLGAPVVIHVSVYNDCAFSRYVRRAWRDCSLPRNTTRDYAR</sequence>
<gene>
    <name evidence="2" type="ORF">WA026_008604</name>
</gene>
<protein>
    <recommendedName>
        <fullName evidence="1">MADF domain-containing protein</fullName>
    </recommendedName>
</protein>